<protein>
    <submittedName>
        <fullName evidence="1">Uncharacterized protein</fullName>
    </submittedName>
</protein>
<reference evidence="1 2" key="1">
    <citation type="journal article" date="2014" name="Agronomy (Basel)">
        <title>A Draft Genome Sequence for Ensete ventricosum, the Drought-Tolerant Tree Against Hunger.</title>
        <authorList>
            <person name="Harrison J."/>
            <person name="Moore K.A."/>
            <person name="Paszkiewicz K."/>
            <person name="Jones T."/>
            <person name="Grant M."/>
            <person name="Ambacheew D."/>
            <person name="Muzemil S."/>
            <person name="Studholme D.J."/>
        </authorList>
    </citation>
    <scope>NUCLEOTIDE SEQUENCE [LARGE SCALE GENOMIC DNA]</scope>
</reference>
<organism evidence="1 2">
    <name type="scientific">Ensete ventricosum</name>
    <name type="common">Abyssinian banana</name>
    <name type="synonym">Musa ensete</name>
    <dbReference type="NCBI Taxonomy" id="4639"/>
    <lineage>
        <taxon>Eukaryota</taxon>
        <taxon>Viridiplantae</taxon>
        <taxon>Streptophyta</taxon>
        <taxon>Embryophyta</taxon>
        <taxon>Tracheophyta</taxon>
        <taxon>Spermatophyta</taxon>
        <taxon>Magnoliopsida</taxon>
        <taxon>Liliopsida</taxon>
        <taxon>Zingiberales</taxon>
        <taxon>Musaceae</taxon>
        <taxon>Ensete</taxon>
    </lineage>
</organism>
<accession>A0A427AU14</accession>
<gene>
    <name evidence="1" type="ORF">B296_00014217</name>
</gene>
<dbReference type="AlphaFoldDB" id="A0A427AU14"/>
<sequence>MFRRHLPPAVAPSFGEVFLHLEPLFSTVPPWTTTSPQLALSLSLSLSTSGKRLTAAKCAGIGPTLPCLLTAMAPFNLRLRLG</sequence>
<comment type="caution">
    <text evidence="1">The sequence shown here is derived from an EMBL/GenBank/DDBJ whole genome shotgun (WGS) entry which is preliminary data.</text>
</comment>
<name>A0A427AU14_ENSVE</name>
<proteinExistence type="predicted"/>
<evidence type="ECO:0000313" key="1">
    <source>
        <dbReference type="EMBL" id="RRT79748.1"/>
    </source>
</evidence>
<dbReference type="EMBL" id="AMZH03001321">
    <property type="protein sequence ID" value="RRT79748.1"/>
    <property type="molecule type" value="Genomic_DNA"/>
</dbReference>
<evidence type="ECO:0000313" key="2">
    <source>
        <dbReference type="Proteomes" id="UP000287651"/>
    </source>
</evidence>
<dbReference type="Proteomes" id="UP000287651">
    <property type="component" value="Unassembled WGS sequence"/>
</dbReference>